<evidence type="ECO:0000313" key="2">
    <source>
        <dbReference type="Proteomes" id="UP001163603"/>
    </source>
</evidence>
<reference evidence="2" key="1">
    <citation type="journal article" date="2023" name="G3 (Bethesda)">
        <title>Genome assembly and association tests identify interacting loci associated with vigor, precocity, and sex in interspecific pistachio rootstocks.</title>
        <authorList>
            <person name="Palmer W."/>
            <person name="Jacygrad E."/>
            <person name="Sagayaradj S."/>
            <person name="Cavanaugh K."/>
            <person name="Han R."/>
            <person name="Bertier L."/>
            <person name="Beede B."/>
            <person name="Kafkas S."/>
            <person name="Golino D."/>
            <person name="Preece J."/>
            <person name="Michelmore R."/>
        </authorList>
    </citation>
    <scope>NUCLEOTIDE SEQUENCE [LARGE SCALE GENOMIC DNA]</scope>
</reference>
<dbReference type="EMBL" id="CM047745">
    <property type="protein sequence ID" value="KAJ0024605.1"/>
    <property type="molecule type" value="Genomic_DNA"/>
</dbReference>
<protein>
    <submittedName>
        <fullName evidence="1">Uncharacterized protein</fullName>
    </submittedName>
</protein>
<keyword evidence="2" id="KW-1185">Reference proteome</keyword>
<gene>
    <name evidence="1" type="ORF">Pint_09241</name>
</gene>
<evidence type="ECO:0000313" key="1">
    <source>
        <dbReference type="EMBL" id="KAJ0024605.1"/>
    </source>
</evidence>
<dbReference type="Proteomes" id="UP001163603">
    <property type="component" value="Chromosome 10"/>
</dbReference>
<organism evidence="1 2">
    <name type="scientific">Pistacia integerrima</name>
    <dbReference type="NCBI Taxonomy" id="434235"/>
    <lineage>
        <taxon>Eukaryota</taxon>
        <taxon>Viridiplantae</taxon>
        <taxon>Streptophyta</taxon>
        <taxon>Embryophyta</taxon>
        <taxon>Tracheophyta</taxon>
        <taxon>Spermatophyta</taxon>
        <taxon>Magnoliopsida</taxon>
        <taxon>eudicotyledons</taxon>
        <taxon>Gunneridae</taxon>
        <taxon>Pentapetalae</taxon>
        <taxon>rosids</taxon>
        <taxon>malvids</taxon>
        <taxon>Sapindales</taxon>
        <taxon>Anacardiaceae</taxon>
        <taxon>Pistacia</taxon>
    </lineage>
</organism>
<proteinExistence type="predicted"/>
<accession>A0ACC0XSZ3</accession>
<sequence length="162" mass="18519">MEKLLNSSRLVFSPAVASFSLSSSENYTRTRAERNNKLANQLPNKGTCGSQKLLRHHILSTRIPVHRRVEHNSPISAVLTDDPSTMTSMDDDTENIGILRIDPGLEPFKDHFKYRVRKYVDQKNLFEKYEGGLEEFAKGYLKFGFNREEGGIVYREWAPAAL</sequence>
<name>A0ACC0XSZ3_9ROSI</name>
<comment type="caution">
    <text evidence="1">The sequence shown here is derived from an EMBL/GenBank/DDBJ whole genome shotgun (WGS) entry which is preliminary data.</text>
</comment>